<dbReference type="PANTHER" id="PTHR11051">
    <property type="entry name" value="GLYCOSYL HYDROLASE-RELATED"/>
    <property type="match status" value="1"/>
</dbReference>
<evidence type="ECO:0000256" key="1">
    <source>
        <dbReference type="ARBA" id="ARBA00023295"/>
    </source>
</evidence>
<organism evidence="3 4">
    <name type="scientific">Segniliparus rotundus (strain ATCC BAA-972 / CDC 1076 / CIP 108378 / DSM 44985 / JCM 13578)</name>
    <dbReference type="NCBI Taxonomy" id="640132"/>
    <lineage>
        <taxon>Bacteria</taxon>
        <taxon>Bacillati</taxon>
        <taxon>Actinomycetota</taxon>
        <taxon>Actinomycetes</taxon>
        <taxon>Mycobacteriales</taxon>
        <taxon>Segniliparaceae</taxon>
        <taxon>Segniliparus</taxon>
    </lineage>
</organism>
<dbReference type="STRING" id="640132.Srot_0638"/>
<dbReference type="GO" id="GO:0016757">
    <property type="term" value="F:glycosyltransferase activity"/>
    <property type="evidence" value="ECO:0007669"/>
    <property type="project" value="UniProtKB-ARBA"/>
</dbReference>
<evidence type="ECO:0000313" key="3">
    <source>
        <dbReference type="EMBL" id="ADG97120.1"/>
    </source>
</evidence>
<dbReference type="InterPro" id="IPR005196">
    <property type="entry name" value="Glyco_hydro_65_N"/>
</dbReference>
<dbReference type="InterPro" id="IPR000421">
    <property type="entry name" value="FA58C"/>
</dbReference>
<feature type="domain" description="F5/8 type C" evidence="2">
    <location>
        <begin position="775"/>
        <end position="863"/>
    </location>
</feature>
<gene>
    <name evidence="3" type="ordered locus">Srot_0638</name>
</gene>
<dbReference type="Pfam" id="PF03632">
    <property type="entry name" value="Glyco_hydro_65m"/>
    <property type="match status" value="1"/>
</dbReference>
<dbReference type="InterPro" id="IPR012341">
    <property type="entry name" value="6hp_glycosidase-like_sf"/>
</dbReference>
<dbReference type="InterPro" id="IPR011013">
    <property type="entry name" value="Gal_mutarotase_sf_dom"/>
</dbReference>
<proteinExistence type="predicted"/>
<dbReference type="InterPro" id="IPR005194">
    <property type="entry name" value="Glyco_hydro_65_C"/>
</dbReference>
<protein>
    <submittedName>
        <fullName evidence="3">Glycoside hydrolase family 65 central catalytic</fullName>
    </submittedName>
</protein>
<keyword evidence="4" id="KW-1185">Reference proteome</keyword>
<dbReference type="PROSITE" id="PS50022">
    <property type="entry name" value="FA58C_3"/>
    <property type="match status" value="1"/>
</dbReference>
<keyword evidence="3" id="KW-0378">Hydrolase</keyword>
<name>D6ZCS8_SEGRD</name>
<dbReference type="EMBL" id="CP001958">
    <property type="protein sequence ID" value="ADG97120.1"/>
    <property type="molecule type" value="Genomic_DNA"/>
</dbReference>
<dbReference type="eggNOG" id="COG1554">
    <property type="taxonomic scope" value="Bacteria"/>
</dbReference>
<dbReference type="CAZy" id="CBM32">
    <property type="family name" value="Carbohydrate-Binding Module Family 32"/>
</dbReference>
<dbReference type="Gene3D" id="1.50.10.10">
    <property type="match status" value="1"/>
</dbReference>
<dbReference type="InterPro" id="IPR037018">
    <property type="entry name" value="GH65_N"/>
</dbReference>
<accession>D6ZCS8</accession>
<evidence type="ECO:0000313" key="4">
    <source>
        <dbReference type="Proteomes" id="UP000002247"/>
    </source>
</evidence>
<dbReference type="Pfam" id="PF00754">
    <property type="entry name" value="F5_F8_type_C"/>
    <property type="match status" value="1"/>
</dbReference>
<dbReference type="SUPFAM" id="SSF74650">
    <property type="entry name" value="Galactose mutarotase-like"/>
    <property type="match status" value="1"/>
</dbReference>
<dbReference type="SUPFAM" id="SSF49785">
    <property type="entry name" value="Galactose-binding domain-like"/>
    <property type="match status" value="1"/>
</dbReference>
<dbReference type="Proteomes" id="UP000002247">
    <property type="component" value="Chromosome"/>
</dbReference>
<dbReference type="InterPro" id="IPR008979">
    <property type="entry name" value="Galactose-bd-like_sf"/>
</dbReference>
<keyword evidence="1" id="KW-0326">Glycosidase</keyword>
<dbReference type="KEGG" id="srt:Srot_0638"/>
<evidence type="ECO:0000259" key="2">
    <source>
        <dbReference type="PROSITE" id="PS50022"/>
    </source>
</evidence>
<dbReference type="AlphaFoldDB" id="D6ZCS8"/>
<dbReference type="HOGENOM" id="CLU_006285_4_0_11"/>
<dbReference type="InterPro" id="IPR008928">
    <property type="entry name" value="6-hairpin_glycosidase_sf"/>
</dbReference>
<dbReference type="Pfam" id="PF03633">
    <property type="entry name" value="Glyco_hydro_65C"/>
    <property type="match status" value="1"/>
</dbReference>
<dbReference type="PANTHER" id="PTHR11051:SF8">
    <property type="entry name" value="PROTEIN-GLUCOSYLGALACTOSYLHYDROXYLYSINE GLUCOSIDASE"/>
    <property type="match status" value="1"/>
</dbReference>
<dbReference type="GO" id="GO:0004555">
    <property type="term" value="F:alpha,alpha-trehalase activity"/>
    <property type="evidence" value="ECO:0007669"/>
    <property type="project" value="TreeGrafter"/>
</dbReference>
<dbReference type="SUPFAM" id="SSF48208">
    <property type="entry name" value="Six-hairpin glycosidases"/>
    <property type="match status" value="1"/>
</dbReference>
<reference evidence="3 4" key="1">
    <citation type="journal article" date="2010" name="Stand. Genomic Sci.">
        <title>Complete genome sequence of Segniliparus rotundus type strain (CDC 1076).</title>
        <authorList>
            <person name="Sikorski J."/>
            <person name="Lapidus A."/>
            <person name="Copeland A."/>
            <person name="Misra M."/>
            <person name="Glavina Del Rio T."/>
            <person name="Nolan M."/>
            <person name="Lucas S."/>
            <person name="Chen F."/>
            <person name="Tice H."/>
            <person name="Cheng J.F."/>
            <person name="Jando M."/>
            <person name="Schneider S."/>
            <person name="Bruce D."/>
            <person name="Goodwin L."/>
            <person name="Pitluck S."/>
            <person name="Liolios K."/>
            <person name="Mikhailova N."/>
            <person name="Pati A."/>
            <person name="Ivanova N."/>
            <person name="Mavromatis K."/>
            <person name="Chen A."/>
            <person name="Palaniappan K."/>
            <person name="Chertkov O."/>
            <person name="Land M."/>
            <person name="Hauser L."/>
            <person name="Chang Y.J."/>
            <person name="Jeffries C.D."/>
            <person name="Brettin T."/>
            <person name="Detter J.C."/>
            <person name="Han C."/>
            <person name="Rohde M."/>
            <person name="Goker M."/>
            <person name="Bristow J."/>
            <person name="Eisen J.A."/>
            <person name="Markowitz V."/>
            <person name="Hugenholtz P."/>
            <person name="Kyrpides N.C."/>
            <person name="Klenk H.P."/>
        </authorList>
    </citation>
    <scope>NUCLEOTIDE SEQUENCE [LARGE SCALE GENOMIC DNA]</scope>
    <source>
        <strain evidence="4">ATCC BAA-972 / CDC 1076 / CIP 108378 / DSM 44985 / JCM 13578</strain>
    </source>
</reference>
<dbReference type="Gene3D" id="2.70.98.40">
    <property type="entry name" value="Glycoside hydrolase, family 65, N-terminal domain"/>
    <property type="match status" value="1"/>
</dbReference>
<sequence length="908" mass="96768">MKAMLVVAAVLLLLAAGYVWRLREQDPHAQPGRARPAAADPQSWVRAATKYTDDPYARVFLGNGRIGTTLAGVGQGYESFPGRFGSYPLLAERYTGTFVAGYYDTEPLTPQADEFGGDEVIVGLPAWSGLSVAVGGKEYAPGVDPAELSDFRQTLDERRAVATTHVTWTPQAGRALDLTYRAFVSRAEPNLAAISVQVVPRFDGQITVTGLIDGRAARRARPEAAHVEADRLTSAVVIRADGPQGRRAAVSSVFQPAQGSTSARAEEAGPGSAQIAVDKQVEAGAAYTFTKYVGIATEDDDPDPEGAARRAAFRGAAEGWDQALAAHERDWADLWASDIVTAGQRDFQSWIHSSFYALFSSVRAGARWSVPPAGLSSDDYAGWLFWDAGTWIFPTLLATHPELARAVVDMRANALGQARANAKAFGYRGAAYPWNNGPAMRCLPNPYKCVRYEEHLENEIALAQWQYYLATGDRQWLADKGAPVITAIADYLVSRIGPPGADGAYHYRETAGADEYIERIDDHALTVVGAKNTLRAAQRVRDVLGQPADPAWAEVADHLAAPPDIAPGVPAEYSGYHGQQIKQADTVLLSYPFDDHEPGYSEQATVDYYFPRTDPTGPNMTNGMGAILEAQLGQPGCATDTFLDQASGPYIKGPFDMSAEVAPDTAGGKLDPVWHRNEAAWIFVTGQASFLQALLVGPTGARFEQDALRLDPLLPKRFAQGGLRITGFAYRGSRLDIDIGPKDTTVRLVSGGPARIAAPDGNKTVAAGQPVTIPTRRPDLAQSSDVALCRPVTATSSAYNSSPAAAVDGSAATVWRAAGDEAALTVDLGATRPIHEVALDFGATPPQESVLEISAAGDAWTEIDARPPAGTQARFVRVTLRGAPSADGVTGIGKGSKPTLSLAELSVR</sequence>
<dbReference type="Pfam" id="PF03636">
    <property type="entry name" value="Glyco_hydro_65N"/>
    <property type="match status" value="1"/>
</dbReference>
<dbReference type="Gene3D" id="2.60.120.260">
    <property type="entry name" value="Galactose-binding domain-like"/>
    <property type="match status" value="1"/>
</dbReference>
<dbReference type="GO" id="GO:0030246">
    <property type="term" value="F:carbohydrate binding"/>
    <property type="evidence" value="ECO:0007669"/>
    <property type="project" value="InterPro"/>
</dbReference>
<dbReference type="InterPro" id="IPR005195">
    <property type="entry name" value="Glyco_hydro_65_M"/>
</dbReference>
<dbReference type="GO" id="GO:0005993">
    <property type="term" value="P:trehalose catabolic process"/>
    <property type="evidence" value="ECO:0007669"/>
    <property type="project" value="TreeGrafter"/>
</dbReference>
<dbReference type="Gene3D" id="2.60.420.10">
    <property type="entry name" value="Maltose phosphorylase, domain 3"/>
    <property type="match status" value="1"/>
</dbReference>
<dbReference type="CAZy" id="GH65">
    <property type="family name" value="Glycoside Hydrolase Family 65"/>
</dbReference>